<name>A0A2G9UUJ0_TELCI</name>
<protein>
    <submittedName>
        <fullName evidence="5">Tubulin binding cofactor</fullName>
    </submittedName>
</protein>
<dbReference type="InterPro" id="IPR006599">
    <property type="entry name" value="CARP_motif"/>
</dbReference>
<evidence type="ECO:0000259" key="4">
    <source>
        <dbReference type="PROSITE" id="PS51329"/>
    </source>
</evidence>
<comment type="similarity">
    <text evidence="1">Belongs to the TBCC family.</text>
</comment>
<proteinExistence type="inferred from homology"/>
<evidence type="ECO:0000256" key="2">
    <source>
        <dbReference type="ARBA" id="ARBA00023186"/>
    </source>
</evidence>
<evidence type="ECO:0000313" key="6">
    <source>
        <dbReference type="Proteomes" id="UP000230423"/>
    </source>
</evidence>
<feature type="compositionally biased region" description="Low complexity" evidence="3">
    <location>
        <begin position="125"/>
        <end position="144"/>
    </location>
</feature>
<dbReference type="Pfam" id="PF07986">
    <property type="entry name" value="TBCC"/>
    <property type="match status" value="1"/>
</dbReference>
<feature type="domain" description="C-CAP/cofactor C-like" evidence="4">
    <location>
        <begin position="126"/>
        <end position="283"/>
    </location>
</feature>
<dbReference type="GO" id="GO:0007021">
    <property type="term" value="P:tubulin complex assembly"/>
    <property type="evidence" value="ECO:0007669"/>
    <property type="project" value="TreeGrafter"/>
</dbReference>
<accession>A0A2G9UUJ0</accession>
<sequence length="308" mass="34388">MLEDATSTESLDAIARKKELLLQRLQQRRPVKQAGSGTEKAKLREEELNEALNRAREQAERGVVDEQTVRTLEGFLSLEGCGWSAKRIQEALELLRQASLGVDSKDAQPSTFSFSISKKKPTPASPAKQSTVPASSKTESSLSSDEIPDNAIQLSNLHGENRVITGQDGFDVKLKDIRNCQLSFVFRPSTVHIQGVHDCKLVFLPVETSILVYDCTKSQIFATAQQLRIHNSHELRLHVGVRAAVIIESCNNIRMAPYRVIFNNENVETPPGDAWTRPNDFDWLAEGQSPNWTVAPESEWETHTLSEI</sequence>
<dbReference type="OrthoDB" id="194775at2759"/>
<evidence type="ECO:0000313" key="5">
    <source>
        <dbReference type="EMBL" id="PIO73180.1"/>
    </source>
</evidence>
<dbReference type="Gene3D" id="2.160.20.70">
    <property type="match status" value="1"/>
</dbReference>
<dbReference type="PROSITE" id="PS51329">
    <property type="entry name" value="C_CAP_COFACTOR_C"/>
    <property type="match status" value="1"/>
</dbReference>
<dbReference type="InterPro" id="IPR012945">
    <property type="entry name" value="Tubulin-bd_cofactor_C_dom"/>
</dbReference>
<dbReference type="GO" id="GO:0005737">
    <property type="term" value="C:cytoplasm"/>
    <property type="evidence" value="ECO:0007669"/>
    <property type="project" value="TreeGrafter"/>
</dbReference>
<dbReference type="PANTHER" id="PTHR15139:SF0">
    <property type="entry name" value="TUBULIN-SPECIFIC CHAPERONE C"/>
    <property type="match status" value="1"/>
</dbReference>
<evidence type="ECO:0000256" key="3">
    <source>
        <dbReference type="SAM" id="MobiDB-lite"/>
    </source>
</evidence>
<feature type="region of interest" description="Disordered" evidence="3">
    <location>
        <begin position="104"/>
        <end position="145"/>
    </location>
</feature>
<dbReference type="Proteomes" id="UP000230423">
    <property type="component" value="Unassembled WGS sequence"/>
</dbReference>
<dbReference type="SMART" id="SM00673">
    <property type="entry name" value="CARP"/>
    <property type="match status" value="2"/>
</dbReference>
<organism evidence="5 6">
    <name type="scientific">Teladorsagia circumcincta</name>
    <name type="common">Brown stomach worm</name>
    <name type="synonym">Ostertagia circumcincta</name>
    <dbReference type="NCBI Taxonomy" id="45464"/>
    <lineage>
        <taxon>Eukaryota</taxon>
        <taxon>Metazoa</taxon>
        <taxon>Ecdysozoa</taxon>
        <taxon>Nematoda</taxon>
        <taxon>Chromadorea</taxon>
        <taxon>Rhabditida</taxon>
        <taxon>Rhabditina</taxon>
        <taxon>Rhabditomorpha</taxon>
        <taxon>Strongyloidea</taxon>
        <taxon>Trichostrongylidae</taxon>
        <taxon>Teladorsagia</taxon>
    </lineage>
</organism>
<dbReference type="InterPro" id="IPR017901">
    <property type="entry name" value="C-CAP_CF_C-like"/>
</dbReference>
<dbReference type="PANTHER" id="PTHR15139">
    <property type="entry name" value="TUBULIN FOLDING COFACTOR C"/>
    <property type="match status" value="1"/>
</dbReference>
<reference evidence="5 6" key="1">
    <citation type="submission" date="2015-09" db="EMBL/GenBank/DDBJ databases">
        <title>Draft genome of the parasitic nematode Teladorsagia circumcincta isolate WARC Sus (inbred).</title>
        <authorList>
            <person name="Mitreva M."/>
        </authorList>
    </citation>
    <scope>NUCLEOTIDE SEQUENCE [LARGE SCALE GENOMIC DNA]</scope>
    <source>
        <strain evidence="5 6">S</strain>
    </source>
</reference>
<evidence type="ECO:0000256" key="1">
    <source>
        <dbReference type="ARBA" id="ARBA00008848"/>
    </source>
</evidence>
<dbReference type="EMBL" id="KZ345502">
    <property type="protein sequence ID" value="PIO73180.1"/>
    <property type="molecule type" value="Genomic_DNA"/>
</dbReference>
<keyword evidence="2" id="KW-0143">Chaperone</keyword>
<gene>
    <name evidence="5" type="ORF">TELCIR_04849</name>
</gene>
<dbReference type="InterPro" id="IPR027684">
    <property type="entry name" value="TBCC"/>
</dbReference>
<dbReference type="AlphaFoldDB" id="A0A2G9UUJ0"/>
<dbReference type="GO" id="GO:0007023">
    <property type="term" value="P:post-chaperonin tubulin folding pathway"/>
    <property type="evidence" value="ECO:0007669"/>
    <property type="project" value="InterPro"/>
</dbReference>
<keyword evidence="6" id="KW-1185">Reference proteome</keyword>
<dbReference type="InterPro" id="IPR016098">
    <property type="entry name" value="CAP/MinC_C"/>
</dbReference>